<dbReference type="STRING" id="5866.A0A061D0K5"/>
<evidence type="ECO:0000313" key="5">
    <source>
        <dbReference type="Proteomes" id="UP000033188"/>
    </source>
</evidence>
<reference evidence="5" key="1">
    <citation type="journal article" date="2014" name="Nucleic Acids Res.">
        <title>The evolutionary dynamics of variant antigen genes in Babesia reveal a history of genomic innovation underlying host-parasite interaction.</title>
        <authorList>
            <person name="Jackson A.P."/>
            <person name="Otto T.D."/>
            <person name="Darby A."/>
            <person name="Ramaprasad A."/>
            <person name="Xia D."/>
            <person name="Echaide I.E."/>
            <person name="Farber M."/>
            <person name="Gahlot S."/>
            <person name="Gamble J."/>
            <person name="Gupta D."/>
            <person name="Gupta Y."/>
            <person name="Jackson L."/>
            <person name="Malandrin L."/>
            <person name="Malas T.B."/>
            <person name="Moussa E."/>
            <person name="Nair M."/>
            <person name="Reid A.J."/>
            <person name="Sanders M."/>
            <person name="Sharma J."/>
            <person name="Tracey A."/>
            <person name="Quail M.A."/>
            <person name="Weir W."/>
            <person name="Wastling J.M."/>
            <person name="Hall N."/>
            <person name="Willadsen P."/>
            <person name="Lingelbach K."/>
            <person name="Shiels B."/>
            <person name="Tait A."/>
            <person name="Berriman M."/>
            <person name="Allred D.R."/>
            <person name="Pain A."/>
        </authorList>
    </citation>
    <scope>NUCLEOTIDE SEQUENCE [LARGE SCALE GENOMIC DNA]</scope>
    <source>
        <strain evidence="5">Bond</strain>
    </source>
</reference>
<evidence type="ECO:0000256" key="2">
    <source>
        <dbReference type="ARBA" id="ARBA00022840"/>
    </source>
</evidence>
<evidence type="ECO:0000256" key="1">
    <source>
        <dbReference type="ARBA" id="ARBA00022741"/>
    </source>
</evidence>
<gene>
    <name evidence="4" type="ORF">BBBOND_0105020</name>
</gene>
<dbReference type="PROSITE" id="PS00108">
    <property type="entry name" value="PROTEIN_KINASE_ST"/>
    <property type="match status" value="1"/>
</dbReference>
<keyword evidence="5" id="KW-1185">Reference proteome</keyword>
<dbReference type="PANTHER" id="PTHR24055">
    <property type="entry name" value="MITOGEN-ACTIVATED PROTEIN KINASE"/>
    <property type="match status" value="1"/>
</dbReference>
<dbReference type="InterPro" id="IPR000719">
    <property type="entry name" value="Prot_kinase_dom"/>
</dbReference>
<dbReference type="GO" id="GO:0005524">
    <property type="term" value="F:ATP binding"/>
    <property type="evidence" value="ECO:0007669"/>
    <property type="project" value="UniProtKB-KW"/>
</dbReference>
<dbReference type="GO" id="GO:0004672">
    <property type="term" value="F:protein kinase activity"/>
    <property type="evidence" value="ECO:0007669"/>
    <property type="project" value="InterPro"/>
</dbReference>
<dbReference type="VEuPathDB" id="PiroplasmaDB:BBBOND_0105020"/>
<keyword evidence="4" id="KW-0808">Transferase</keyword>
<dbReference type="OrthoDB" id="272141at2759"/>
<dbReference type="AlphaFoldDB" id="A0A061D0K5"/>
<dbReference type="Gene3D" id="1.10.510.10">
    <property type="entry name" value="Transferase(Phosphotransferase) domain 1"/>
    <property type="match status" value="1"/>
</dbReference>
<sequence length="336" mass="37617">MVGNPTYSAIKYSSPTQLILDPAELTLHKRIARGAFGSVYLATDLSGKTYAIKRTRKFGMKRSRELVNLGLCKDAENVMQYMGTFYTRNRSGIIMQNSLLEHIPYSLRSFIRVLKQKGGLAHCGVRRTAETPLQGKDCTLRHHESTDVMNGMIELHARGLVHRDLKPDNVLIDDDHLPTIAKICDLGSAKKINRLCLTNRSDMDLKQTPSTPYVCSRWYRAPELLFGNTFYTVCHESDARQVITLIDVLGSPSKAELKRLLDGAPSVSIRKQLGLLFLVKHSKGSLRMVLTDVAKGNTRLMAVASVAYNLLRWCPEDRISLEDARKILNAGCTRAV</sequence>
<feature type="domain" description="Protein kinase" evidence="3">
    <location>
        <begin position="25"/>
        <end position="328"/>
    </location>
</feature>
<dbReference type="GeneID" id="24562734"/>
<dbReference type="SUPFAM" id="SSF56112">
    <property type="entry name" value="Protein kinase-like (PK-like)"/>
    <property type="match status" value="1"/>
</dbReference>
<protein>
    <submittedName>
        <fullName evidence="4">Glycogen synthase kinase-3 alpha, putative</fullName>
    </submittedName>
</protein>
<dbReference type="SMART" id="SM00220">
    <property type="entry name" value="S_TKc"/>
    <property type="match status" value="1"/>
</dbReference>
<name>A0A061D0K5_BABBI</name>
<dbReference type="EMBL" id="LK391707">
    <property type="protein sequence ID" value="CDR94193.1"/>
    <property type="molecule type" value="Genomic_DNA"/>
</dbReference>
<dbReference type="Proteomes" id="UP000033188">
    <property type="component" value="Chromosome 1"/>
</dbReference>
<dbReference type="InterPro" id="IPR050117">
    <property type="entry name" value="MAPK"/>
</dbReference>
<dbReference type="Pfam" id="PF00069">
    <property type="entry name" value="Pkinase"/>
    <property type="match status" value="1"/>
</dbReference>
<keyword evidence="2" id="KW-0067">ATP-binding</keyword>
<evidence type="ECO:0000259" key="3">
    <source>
        <dbReference type="PROSITE" id="PS50011"/>
    </source>
</evidence>
<keyword evidence="1" id="KW-0547">Nucleotide-binding</keyword>
<dbReference type="InterPro" id="IPR011009">
    <property type="entry name" value="Kinase-like_dom_sf"/>
</dbReference>
<dbReference type="InterPro" id="IPR008271">
    <property type="entry name" value="Ser/Thr_kinase_AS"/>
</dbReference>
<dbReference type="KEGG" id="bbig:BBBOND_0105020"/>
<dbReference type="OMA" id="TIKCYIY"/>
<dbReference type="PROSITE" id="PS50011">
    <property type="entry name" value="PROTEIN_KINASE_DOM"/>
    <property type="match status" value="1"/>
</dbReference>
<keyword evidence="4" id="KW-0418">Kinase</keyword>
<accession>A0A061D0K5</accession>
<dbReference type="RefSeq" id="XP_012766379.1">
    <property type="nucleotide sequence ID" value="XM_012910925.1"/>
</dbReference>
<organism evidence="4 5">
    <name type="scientific">Babesia bigemina</name>
    <dbReference type="NCBI Taxonomy" id="5866"/>
    <lineage>
        <taxon>Eukaryota</taxon>
        <taxon>Sar</taxon>
        <taxon>Alveolata</taxon>
        <taxon>Apicomplexa</taxon>
        <taxon>Aconoidasida</taxon>
        <taxon>Piroplasmida</taxon>
        <taxon>Babesiidae</taxon>
        <taxon>Babesia</taxon>
    </lineage>
</organism>
<proteinExistence type="predicted"/>
<dbReference type="Gene3D" id="3.30.200.20">
    <property type="entry name" value="Phosphorylase Kinase, domain 1"/>
    <property type="match status" value="1"/>
</dbReference>
<evidence type="ECO:0000313" key="4">
    <source>
        <dbReference type="EMBL" id="CDR94193.1"/>
    </source>
</evidence>